<evidence type="ECO:0000256" key="5">
    <source>
        <dbReference type="SAM" id="SignalP"/>
    </source>
</evidence>
<keyword evidence="5" id="KW-0732">Signal</keyword>
<comment type="cofactor">
    <cofactor evidence="3">
        <name>FAD</name>
        <dbReference type="ChEBI" id="CHEBI:57692"/>
    </cofactor>
</comment>
<evidence type="ECO:0000256" key="3">
    <source>
        <dbReference type="PIRSR" id="PIRSR000137-2"/>
    </source>
</evidence>
<gene>
    <name evidence="8" type="ORF">BJ508DRAFT_243736</name>
</gene>
<keyword evidence="9" id="KW-1185">Reference proteome</keyword>
<feature type="binding site" evidence="3">
    <location>
        <position position="272"/>
    </location>
    <ligand>
        <name>FAD</name>
        <dbReference type="ChEBI" id="CHEBI:57692"/>
    </ligand>
</feature>
<feature type="domain" description="Glucose-methanol-choline oxidoreductase N-terminal" evidence="7">
    <location>
        <begin position="314"/>
        <end position="328"/>
    </location>
</feature>
<evidence type="ECO:0000256" key="4">
    <source>
        <dbReference type="RuleBase" id="RU003968"/>
    </source>
</evidence>
<dbReference type="PIRSF" id="PIRSF000137">
    <property type="entry name" value="Alcohol_oxidase"/>
    <property type="match status" value="1"/>
</dbReference>
<dbReference type="Proteomes" id="UP000275078">
    <property type="component" value="Unassembled WGS sequence"/>
</dbReference>
<proteinExistence type="inferred from homology"/>
<dbReference type="AlphaFoldDB" id="A0A3N4HNX5"/>
<dbReference type="OrthoDB" id="269227at2759"/>
<evidence type="ECO:0000313" key="8">
    <source>
        <dbReference type="EMBL" id="RPA74656.1"/>
    </source>
</evidence>
<dbReference type="InterPro" id="IPR007867">
    <property type="entry name" value="GMC_OxRtase_C"/>
</dbReference>
<feature type="domain" description="Glucose-methanol-choline oxidoreductase N-terminal" evidence="6">
    <location>
        <begin position="127"/>
        <end position="150"/>
    </location>
</feature>
<feature type="active site" description="Proton acceptor" evidence="2">
    <location>
        <position position="603"/>
    </location>
</feature>
<feature type="binding site" evidence="3">
    <location>
        <begin position="52"/>
        <end position="53"/>
    </location>
    <ligand>
        <name>FAD</name>
        <dbReference type="ChEBI" id="CHEBI:57692"/>
    </ligand>
</feature>
<dbReference type="InterPro" id="IPR012132">
    <property type="entry name" value="GMC_OxRdtase"/>
</dbReference>
<dbReference type="InterPro" id="IPR000172">
    <property type="entry name" value="GMC_OxRdtase_N"/>
</dbReference>
<dbReference type="Pfam" id="PF05199">
    <property type="entry name" value="GMC_oxred_C"/>
    <property type="match status" value="1"/>
</dbReference>
<dbReference type="SUPFAM" id="SSF51905">
    <property type="entry name" value="FAD/NAD(P)-binding domain"/>
    <property type="match status" value="1"/>
</dbReference>
<protein>
    <submittedName>
        <fullName evidence="8">Alcohol oxidase</fullName>
    </submittedName>
</protein>
<feature type="signal peptide" evidence="5">
    <location>
        <begin position="1"/>
        <end position="24"/>
    </location>
</feature>
<dbReference type="PROSITE" id="PS00623">
    <property type="entry name" value="GMC_OXRED_1"/>
    <property type="match status" value="1"/>
</dbReference>
<dbReference type="Gene3D" id="3.50.50.60">
    <property type="entry name" value="FAD/NAD(P)-binding domain"/>
    <property type="match status" value="1"/>
</dbReference>
<dbReference type="GO" id="GO:0044550">
    <property type="term" value="P:secondary metabolite biosynthetic process"/>
    <property type="evidence" value="ECO:0007669"/>
    <property type="project" value="TreeGrafter"/>
</dbReference>
<dbReference type="InterPro" id="IPR036188">
    <property type="entry name" value="FAD/NAD-bd_sf"/>
</dbReference>
<dbReference type="SUPFAM" id="SSF54373">
    <property type="entry name" value="FAD-linked reductases, C-terminal domain"/>
    <property type="match status" value="1"/>
</dbReference>
<name>A0A3N4HNX5_ASCIM</name>
<dbReference type="GO" id="GO:0016614">
    <property type="term" value="F:oxidoreductase activity, acting on CH-OH group of donors"/>
    <property type="evidence" value="ECO:0007669"/>
    <property type="project" value="InterPro"/>
</dbReference>
<evidence type="ECO:0000256" key="1">
    <source>
        <dbReference type="ARBA" id="ARBA00010790"/>
    </source>
</evidence>
<sequence length="624" mass="67317">MVFSKLTSPSTLLSLLIITTSVYASPKPFRTHITNEADLLPSYSYIIVGGGTSGLVLASRLSEDPSNTVLIIEAGPLVEPVPEQLLYPGWSQLSLFNSSIMGPYRYPSFPSAPEEALNNRTSEVAAARVVGGGSAINGMVFLRGSKRDYDSWGVWDYNKLLPYFKKSETFIPPSPEQERQGITWDKTNHGFNGPIQVSFPNGTYPAAGRYLEAIESLGPKRSVDTSTNAVGTFWMPSSLDAGRQERSYAYNGYLQPLMDKRKNLHLLSQRTVTKILSGKKTGSTVPITGVEFAASEAGKKYTVKAKKGVILAAGALHTPQILQLSGIGNPKLLEPLGIKTVIDLPGVGENLQDHPYVSVPHSTTYPTNETSGGSLFDPTFFATAYDLYLRTRTGPFTAGLGNTGAFLSLESITNTTTLNSLLSSIPAGSFLDPSTPVSVKKGWEDQLKKTIENYKRADSAAYEFLPGLVALQHPLSRGTVRLRSPPNPFSRPVVNYRTLSHPLDALILAQGVLFQQKIFKSPVLAYANPVDNSAFAAIDEADIGAILEVMKAQVTASLAHPCGTAGMRAREEGGVVDEKLEVYGAKGLWVVDASVVPLVPGQHIQPTVYAVAERAADVIRGRKV</sequence>
<feature type="binding site" evidence="3">
    <location>
        <position position="129"/>
    </location>
    <ligand>
        <name>FAD</name>
        <dbReference type="ChEBI" id="CHEBI:57692"/>
    </ligand>
</feature>
<feature type="binding site" evidence="3">
    <location>
        <begin position="137"/>
        <end position="140"/>
    </location>
    <ligand>
        <name>FAD</name>
        <dbReference type="ChEBI" id="CHEBI:57692"/>
    </ligand>
</feature>
<comment type="similarity">
    <text evidence="1 4">Belongs to the GMC oxidoreductase family.</text>
</comment>
<dbReference type="GO" id="GO:0050660">
    <property type="term" value="F:flavin adenine dinucleotide binding"/>
    <property type="evidence" value="ECO:0007669"/>
    <property type="project" value="InterPro"/>
</dbReference>
<dbReference type="Pfam" id="PF00732">
    <property type="entry name" value="GMC_oxred_N"/>
    <property type="match status" value="1"/>
</dbReference>
<evidence type="ECO:0000313" key="9">
    <source>
        <dbReference type="Proteomes" id="UP000275078"/>
    </source>
</evidence>
<dbReference type="EMBL" id="ML119784">
    <property type="protein sequence ID" value="RPA74656.1"/>
    <property type="molecule type" value="Genomic_DNA"/>
</dbReference>
<feature type="chain" id="PRO_5018200969" evidence="5">
    <location>
        <begin position="25"/>
        <end position="624"/>
    </location>
</feature>
<dbReference type="PANTHER" id="PTHR11552:SF115">
    <property type="entry name" value="DEHYDROGENASE XPTC-RELATED"/>
    <property type="match status" value="1"/>
</dbReference>
<keyword evidence="4" id="KW-0285">Flavoprotein</keyword>
<evidence type="ECO:0000259" key="7">
    <source>
        <dbReference type="PROSITE" id="PS00624"/>
    </source>
</evidence>
<organism evidence="8 9">
    <name type="scientific">Ascobolus immersus RN42</name>
    <dbReference type="NCBI Taxonomy" id="1160509"/>
    <lineage>
        <taxon>Eukaryota</taxon>
        <taxon>Fungi</taxon>
        <taxon>Dikarya</taxon>
        <taxon>Ascomycota</taxon>
        <taxon>Pezizomycotina</taxon>
        <taxon>Pezizomycetes</taxon>
        <taxon>Pezizales</taxon>
        <taxon>Ascobolaceae</taxon>
        <taxon>Ascobolus</taxon>
    </lineage>
</organism>
<dbReference type="PANTHER" id="PTHR11552">
    <property type="entry name" value="GLUCOSE-METHANOL-CHOLINE GMC OXIDOREDUCTASE"/>
    <property type="match status" value="1"/>
</dbReference>
<accession>A0A3N4HNX5</accession>
<dbReference type="PROSITE" id="PS00624">
    <property type="entry name" value="GMC_OXRED_2"/>
    <property type="match status" value="1"/>
</dbReference>
<evidence type="ECO:0000256" key="2">
    <source>
        <dbReference type="PIRSR" id="PIRSR000137-1"/>
    </source>
</evidence>
<keyword evidence="3 4" id="KW-0274">FAD</keyword>
<dbReference type="STRING" id="1160509.A0A3N4HNX5"/>
<evidence type="ECO:0000259" key="6">
    <source>
        <dbReference type="PROSITE" id="PS00623"/>
    </source>
</evidence>
<reference evidence="8 9" key="1">
    <citation type="journal article" date="2018" name="Nat. Ecol. Evol.">
        <title>Pezizomycetes genomes reveal the molecular basis of ectomycorrhizal truffle lifestyle.</title>
        <authorList>
            <person name="Murat C."/>
            <person name="Payen T."/>
            <person name="Noel B."/>
            <person name="Kuo A."/>
            <person name="Morin E."/>
            <person name="Chen J."/>
            <person name="Kohler A."/>
            <person name="Krizsan K."/>
            <person name="Balestrini R."/>
            <person name="Da Silva C."/>
            <person name="Montanini B."/>
            <person name="Hainaut M."/>
            <person name="Levati E."/>
            <person name="Barry K.W."/>
            <person name="Belfiori B."/>
            <person name="Cichocki N."/>
            <person name="Clum A."/>
            <person name="Dockter R.B."/>
            <person name="Fauchery L."/>
            <person name="Guy J."/>
            <person name="Iotti M."/>
            <person name="Le Tacon F."/>
            <person name="Lindquist E.A."/>
            <person name="Lipzen A."/>
            <person name="Malagnac F."/>
            <person name="Mello A."/>
            <person name="Molinier V."/>
            <person name="Miyauchi S."/>
            <person name="Poulain J."/>
            <person name="Riccioni C."/>
            <person name="Rubini A."/>
            <person name="Sitrit Y."/>
            <person name="Splivallo R."/>
            <person name="Traeger S."/>
            <person name="Wang M."/>
            <person name="Zifcakova L."/>
            <person name="Wipf D."/>
            <person name="Zambonelli A."/>
            <person name="Paolocci F."/>
            <person name="Nowrousian M."/>
            <person name="Ottonello S."/>
            <person name="Baldrian P."/>
            <person name="Spatafora J.W."/>
            <person name="Henrissat B."/>
            <person name="Nagy L.G."/>
            <person name="Aury J.M."/>
            <person name="Wincker P."/>
            <person name="Grigoriev I.V."/>
            <person name="Bonfante P."/>
            <person name="Martin F.M."/>
        </authorList>
    </citation>
    <scope>NUCLEOTIDE SEQUENCE [LARGE SCALE GENOMIC DNA]</scope>
    <source>
        <strain evidence="8 9">RN42</strain>
    </source>
</reference>
<feature type="active site" description="Proton donor" evidence="2">
    <location>
        <position position="560"/>
    </location>
</feature>
<dbReference type="Gene3D" id="3.30.560.10">
    <property type="entry name" value="Glucose Oxidase, domain 3"/>
    <property type="match status" value="1"/>
</dbReference>